<dbReference type="GO" id="GO:0006398">
    <property type="term" value="P:mRNA 3'-end processing by stem-loop binding and cleavage"/>
    <property type="evidence" value="ECO:0007669"/>
    <property type="project" value="TreeGrafter"/>
</dbReference>
<dbReference type="Gene3D" id="3.60.15.10">
    <property type="entry name" value="Ribonuclease Z/Hydroxyacylglutathione hydrolase-like"/>
    <property type="match status" value="1"/>
</dbReference>
<dbReference type="InterPro" id="IPR050698">
    <property type="entry name" value="MBL"/>
</dbReference>
<reference evidence="3" key="2">
    <citation type="submission" date="2015-07" db="EMBL/GenBank/DDBJ databases">
        <title>The genome sequence of Plasmodium falciparum RAJ116.</title>
        <authorList>
            <consortium name="The Broad Institute Genome Sequencing Platform"/>
            <person name="Volkman S.K."/>
            <person name="Neafsey D.E."/>
            <person name="Dash A.P."/>
            <person name="Chitnis C.E."/>
            <person name="Hartl D.L."/>
            <person name="Young S.K."/>
            <person name="Kodira C.D."/>
            <person name="Zeng Q."/>
            <person name="Koehrsen M."/>
            <person name="Godfrey P."/>
            <person name="Alvarado L."/>
            <person name="Berlin A."/>
            <person name="Borenstein D."/>
            <person name="Chen Z."/>
            <person name="Engels R."/>
            <person name="Freedman E."/>
            <person name="Gellesch M."/>
            <person name="Goldberg J."/>
            <person name="Griggs A."/>
            <person name="Gujja S."/>
            <person name="Heiman D."/>
            <person name="Hepburn T."/>
            <person name="Howarth C."/>
            <person name="Jen D."/>
            <person name="Larson L."/>
            <person name="Lewis B."/>
            <person name="Mehta T."/>
            <person name="Park D."/>
            <person name="Pearson M."/>
            <person name="Roberts A."/>
            <person name="Saif S."/>
            <person name="Shea T."/>
            <person name="Shenoy N."/>
            <person name="Sisk P."/>
            <person name="Stolte C."/>
            <person name="Sykes S."/>
            <person name="Walk T."/>
            <person name="White J."/>
            <person name="Yandava C."/>
            <person name="Wirth D.F."/>
            <person name="Nusbaum C."/>
            <person name="Birren B."/>
        </authorList>
    </citation>
    <scope>NUCLEOTIDE SEQUENCE [LARGE SCALE GENOMIC DNA]</scope>
    <source>
        <strain evidence="3">RAJ116</strain>
    </source>
</reference>
<dbReference type="AlphaFoldDB" id="A0A0L0CYP7"/>
<name>A0A0L0CYP7_PLAFA</name>
<dbReference type="PANTHER" id="PTHR11203:SF11">
    <property type="entry name" value="CLEAVAGE AND POLYADENYLATION SPECIFICITY FACTOR SUBUNIT 3"/>
    <property type="match status" value="1"/>
</dbReference>
<dbReference type="InterPro" id="IPR001279">
    <property type="entry name" value="Metallo-B-lactamas"/>
</dbReference>
<dbReference type="Proteomes" id="UP000054566">
    <property type="component" value="Unassembled WGS sequence"/>
</dbReference>
<reference evidence="3" key="1">
    <citation type="submission" date="2015-07" db="EMBL/GenBank/DDBJ databases">
        <title>Annotation of Plasmodium falciparum RAJ116.</title>
        <authorList>
            <consortium name="The Broad Institute Genome Sequencing Platform"/>
            <person name="Volkman S.K."/>
            <person name="Neafsey D.E."/>
            <person name="Dash A.P."/>
            <person name="Chitnis C.E."/>
            <person name="Hartl D.L."/>
            <person name="Young S.K."/>
            <person name="Zeng Q."/>
            <person name="Koehrsen M."/>
            <person name="Alvarado L."/>
            <person name="Berlin A."/>
            <person name="Borenstein D."/>
            <person name="Chapman S.B."/>
            <person name="Chen Z."/>
            <person name="Engels R."/>
            <person name="Freedman E."/>
            <person name="Gellesch M."/>
            <person name="Goldberg J."/>
            <person name="Griggs A."/>
            <person name="Gujja S."/>
            <person name="Heilman E.R."/>
            <person name="Heiman D.I."/>
            <person name="Howarth C."/>
            <person name="Jen D."/>
            <person name="Larson L."/>
            <person name="Mehta T."/>
            <person name="Neiman D."/>
            <person name="Park D."/>
            <person name="Pearson M."/>
            <person name="Roberts A."/>
            <person name="Saif S."/>
            <person name="Shea T."/>
            <person name="Shenoy N."/>
            <person name="Sisk P."/>
            <person name="Stolte C."/>
            <person name="Sykes S."/>
            <person name="Walk T."/>
            <person name="White J."/>
            <person name="Yandava C."/>
            <person name="Haas B."/>
            <person name="Henn M.R."/>
            <person name="Nusbaum C."/>
            <person name="Birren B."/>
        </authorList>
    </citation>
    <scope>NUCLEOTIDE SEQUENCE [LARGE SCALE GENOMIC DNA]</scope>
    <source>
        <strain evidence="3">RAJ116</strain>
    </source>
</reference>
<dbReference type="GO" id="GO:0004534">
    <property type="term" value="F:5'-3' RNA exonuclease activity"/>
    <property type="evidence" value="ECO:0007669"/>
    <property type="project" value="TreeGrafter"/>
</dbReference>
<dbReference type="GO" id="GO:0005847">
    <property type="term" value="C:mRNA cleavage and polyadenylation specificity factor complex"/>
    <property type="evidence" value="ECO:0007669"/>
    <property type="project" value="TreeGrafter"/>
</dbReference>
<dbReference type="GO" id="GO:0003723">
    <property type="term" value="F:RNA binding"/>
    <property type="evidence" value="ECO:0007669"/>
    <property type="project" value="TreeGrafter"/>
</dbReference>
<dbReference type="Pfam" id="PF16661">
    <property type="entry name" value="Lactamase_B_6"/>
    <property type="match status" value="1"/>
</dbReference>
<dbReference type="InterPro" id="IPR036866">
    <property type="entry name" value="RibonucZ/Hydroxyglut_hydro"/>
</dbReference>
<evidence type="ECO:0000259" key="1">
    <source>
        <dbReference type="SMART" id="SM00849"/>
    </source>
</evidence>
<dbReference type="GO" id="GO:0004521">
    <property type="term" value="F:RNA endonuclease activity"/>
    <property type="evidence" value="ECO:0007669"/>
    <property type="project" value="TreeGrafter"/>
</dbReference>
<accession>A0A0L0CYP7</accession>
<organism evidence="2 3">
    <name type="scientific">Plasmodium falciparum RAJ116</name>
    <dbReference type="NCBI Taxonomy" id="580058"/>
    <lineage>
        <taxon>Eukaryota</taxon>
        <taxon>Sar</taxon>
        <taxon>Alveolata</taxon>
        <taxon>Apicomplexa</taxon>
        <taxon>Aconoidasida</taxon>
        <taxon>Haemosporida</taxon>
        <taxon>Plasmodiidae</taxon>
        <taxon>Plasmodium</taxon>
        <taxon>Plasmodium (Laverania)</taxon>
    </lineage>
</organism>
<dbReference type="PANTHER" id="PTHR11203">
    <property type="entry name" value="CLEAVAGE AND POLYADENYLATION SPECIFICITY FACTOR FAMILY MEMBER"/>
    <property type="match status" value="1"/>
</dbReference>
<gene>
    <name evidence="2" type="ORF">PFLG_01867</name>
</gene>
<dbReference type="EMBL" id="GG664496">
    <property type="protein sequence ID" value="KNC37382.1"/>
    <property type="molecule type" value="Genomic_DNA"/>
</dbReference>
<evidence type="ECO:0000313" key="3">
    <source>
        <dbReference type="Proteomes" id="UP000054566"/>
    </source>
</evidence>
<dbReference type="OrthoDB" id="10249535at2759"/>
<evidence type="ECO:0000313" key="2">
    <source>
        <dbReference type="EMBL" id="KNC37382.1"/>
    </source>
</evidence>
<dbReference type="SUPFAM" id="SSF56281">
    <property type="entry name" value="Metallo-hydrolase/oxidoreductase"/>
    <property type="match status" value="1"/>
</dbReference>
<sequence length="242" mass="27949">MLDCGIHPAFMGIGCLPIYDAYDISKVDLCLITHFHMDHSGALPYLINKTRFKGRIFMTEATKSICYLLWNDYARIEKYMNVVNKNKLSKNKKGGEDENGLNNGNMLLSNEYSSDENIDDNGDVYENNDNGDGNSNVLYDENDIDKTMDLIETLNFHQNFEFPNVKFTAYRAGHVIGACMFLVEINNIRFLYTGDYSREIDRHIPIAEIPNIDVHVLICEGTYGIKVHDDRKKREIRFLKYF</sequence>
<protein>
    <submittedName>
        <fullName evidence="2">Cleavage and polyadenylation specifity factor protein</fullName>
    </submittedName>
</protein>
<proteinExistence type="predicted"/>
<dbReference type="SMART" id="SM00849">
    <property type="entry name" value="Lactamase_B"/>
    <property type="match status" value="1"/>
</dbReference>
<feature type="domain" description="Metallo-beta-lactamase" evidence="1">
    <location>
        <begin position="5"/>
        <end position="240"/>
    </location>
</feature>